<dbReference type="Pfam" id="PF00391">
    <property type="entry name" value="PEP-utilizers"/>
    <property type="match status" value="1"/>
</dbReference>
<dbReference type="InterPro" id="IPR008279">
    <property type="entry name" value="PEP-util_enz_mobile_dom"/>
</dbReference>
<gene>
    <name evidence="2" type="ORF">FNH06_16215</name>
</gene>
<dbReference type="PANTHER" id="PTHR43615">
    <property type="entry name" value="PHOSPHOENOLPYRUVATE SYNTHASE-RELATED"/>
    <property type="match status" value="1"/>
</dbReference>
<comment type="caution">
    <text evidence="2">The sequence shown here is derived from an EMBL/GenBank/DDBJ whole genome shotgun (WGS) entry which is preliminary data.</text>
</comment>
<reference evidence="2 3" key="1">
    <citation type="submission" date="2019-07" db="EMBL/GenBank/DDBJ databases">
        <title>New species of Amycolatopsis and Streptomyces.</title>
        <authorList>
            <person name="Duangmal K."/>
            <person name="Teo W.F.A."/>
            <person name="Lipun K."/>
        </authorList>
    </citation>
    <scope>NUCLEOTIDE SEQUENCE [LARGE SCALE GENOMIC DNA]</scope>
    <source>
        <strain evidence="2 3">JCM 30562</strain>
    </source>
</reference>
<dbReference type="SUPFAM" id="SSF52009">
    <property type="entry name" value="Phosphohistidine domain"/>
    <property type="match status" value="1"/>
</dbReference>
<feature type="domain" description="PEP-utilising enzyme mobile" evidence="1">
    <location>
        <begin position="499"/>
        <end position="569"/>
    </location>
</feature>
<dbReference type="Gene3D" id="3.50.30.10">
    <property type="entry name" value="Phosphohistidine domain"/>
    <property type="match status" value="1"/>
</dbReference>
<dbReference type="AlphaFoldDB" id="A0A558ABR2"/>
<dbReference type="PANTHER" id="PTHR43615:SF1">
    <property type="entry name" value="PPDK_N DOMAIN-CONTAINING PROTEIN"/>
    <property type="match status" value="1"/>
</dbReference>
<evidence type="ECO:0000313" key="2">
    <source>
        <dbReference type="EMBL" id="TVT21700.1"/>
    </source>
</evidence>
<dbReference type="InterPro" id="IPR051549">
    <property type="entry name" value="PEP_Utilizing_Enz"/>
</dbReference>
<protein>
    <submittedName>
        <fullName evidence="2">PEP-utilizing protein mobile subunit</fullName>
    </submittedName>
</protein>
<evidence type="ECO:0000313" key="3">
    <source>
        <dbReference type="Proteomes" id="UP000318578"/>
    </source>
</evidence>
<dbReference type="GO" id="GO:0016772">
    <property type="term" value="F:transferase activity, transferring phosphorus-containing groups"/>
    <property type="evidence" value="ECO:0007669"/>
    <property type="project" value="InterPro"/>
</dbReference>
<name>A0A558ABR2_9PSEU</name>
<dbReference type="RefSeq" id="WP_144639164.1">
    <property type="nucleotide sequence ID" value="NZ_BNAX01000039.1"/>
</dbReference>
<organism evidence="2 3">
    <name type="scientific">Amycolatopsis acidiphila</name>
    <dbReference type="NCBI Taxonomy" id="715473"/>
    <lineage>
        <taxon>Bacteria</taxon>
        <taxon>Bacillati</taxon>
        <taxon>Actinomycetota</taxon>
        <taxon>Actinomycetes</taxon>
        <taxon>Pseudonocardiales</taxon>
        <taxon>Pseudonocardiaceae</taxon>
        <taxon>Amycolatopsis</taxon>
    </lineage>
</organism>
<dbReference type="EMBL" id="VJZA01000024">
    <property type="protein sequence ID" value="TVT21700.1"/>
    <property type="molecule type" value="Genomic_DNA"/>
</dbReference>
<proteinExistence type="predicted"/>
<keyword evidence="3" id="KW-1185">Reference proteome</keyword>
<sequence>MVTIVPVDQFIADGGYPGYTPLGDRADWLVKPSGPFREADEQRFWFLDFHWPQGLTPMGLACVEDVYSWGTQLAAEALPVPIGRGIAHRIAGTHIYAAAIEVTHEAQVAERTRRLRASLPAFVNNFDAIWAARVGEIGAWWDRLWSVDVSSLSRPELGEYLREARRFHRRAFEIHFEVMYPLLINYLGFHRACTGMGIAPGEVAKFLQGYDTKIMETDRTLYTLARKARQAGLREVFVAHAAHDLRGALSRRGGRAASWLTEFDDFLRLYGDRAEGTSDIALPSWAEDPTPPLKMIKSFLRDDADHDFAAARNAAVEEREAAIDAARAGLTSPEQEIFDAGLASCQVANFPWWQDEHNLWIDLRASLPLRWACLRVSDAVGAGRPDDALFLFWPELMAVVDGTTPYDTLRQLVEDRRQYFDHWQQRRPDMPKILGTVPDAVTDPILIEVFGLDRHFLQAVSAGDGHTEVRSLTGMPAAGGVARGIARVLFDAAGLHRVQRGDVLVCESTSPNWTPAFGKVAACVCDGGGSLSHAAIVGREYRIPTVTAVGVATTVIQDGDEIEVDGTRGVVTVLRRAARIESLGAVS</sequence>
<dbReference type="Proteomes" id="UP000318578">
    <property type="component" value="Unassembled WGS sequence"/>
</dbReference>
<dbReference type="InterPro" id="IPR036637">
    <property type="entry name" value="Phosphohistidine_dom_sf"/>
</dbReference>
<evidence type="ECO:0000259" key="1">
    <source>
        <dbReference type="Pfam" id="PF00391"/>
    </source>
</evidence>
<accession>A0A558ABR2</accession>
<dbReference type="OrthoDB" id="9765468at2"/>